<dbReference type="GO" id="GO:0015628">
    <property type="term" value="P:protein secretion by the type II secretion system"/>
    <property type="evidence" value="ECO:0007669"/>
    <property type="project" value="TreeGrafter"/>
</dbReference>
<dbReference type="EMBL" id="LWQS01000030">
    <property type="protein sequence ID" value="OAN48608.1"/>
    <property type="molecule type" value="Genomic_DNA"/>
</dbReference>
<dbReference type="SMART" id="SM00278">
    <property type="entry name" value="HhH1"/>
    <property type="match status" value="2"/>
</dbReference>
<comment type="caution">
    <text evidence="3">The sequence shown here is derived from an EMBL/GenBank/DDBJ whole genome shotgun (WGS) entry which is preliminary data.</text>
</comment>
<dbReference type="Gene3D" id="1.10.150.310">
    <property type="entry name" value="Tex RuvX-like domain-like"/>
    <property type="match status" value="1"/>
</dbReference>
<keyword evidence="1" id="KW-1133">Transmembrane helix</keyword>
<reference evidence="3 4" key="1">
    <citation type="submission" date="2016-04" db="EMBL/GenBank/DDBJ databases">
        <title>Chloroflexus islandicus sp. nov., a thermophilic filamentous anoxygenic phototrophic bacterium from geyser Strokkur (Iceland).</title>
        <authorList>
            <person name="Gaisin V.A."/>
            <person name="Kalashnikov A.M."/>
            <person name="Sukhacheva M.V."/>
            <person name="Grouzdev D.S."/>
            <person name="Ivanov T.M."/>
            <person name="Kuznetsov B."/>
            <person name="Gorlenko V.M."/>
        </authorList>
    </citation>
    <scope>NUCLEOTIDE SEQUENCE [LARGE SCALE GENOMIC DNA]</scope>
    <source>
        <strain evidence="4">isl-2</strain>
    </source>
</reference>
<keyword evidence="4" id="KW-1185">Reference proteome</keyword>
<evidence type="ECO:0000313" key="4">
    <source>
        <dbReference type="Proteomes" id="UP000078287"/>
    </source>
</evidence>
<dbReference type="STRING" id="1707952.A6A03_07490"/>
<feature type="transmembrane region" description="Helical" evidence="1">
    <location>
        <begin position="12"/>
        <end position="30"/>
    </location>
</feature>
<dbReference type="GO" id="GO:0006281">
    <property type="term" value="P:DNA repair"/>
    <property type="evidence" value="ECO:0007669"/>
    <property type="project" value="InterPro"/>
</dbReference>
<keyword evidence="1" id="KW-0812">Transmembrane</keyword>
<dbReference type="GO" id="GO:0015627">
    <property type="term" value="C:type II protein secretion system complex"/>
    <property type="evidence" value="ECO:0007669"/>
    <property type="project" value="TreeGrafter"/>
</dbReference>
<dbReference type="Proteomes" id="UP000078287">
    <property type="component" value="Unassembled WGS sequence"/>
</dbReference>
<dbReference type="Pfam" id="PF12836">
    <property type="entry name" value="HHH_3"/>
    <property type="match status" value="1"/>
</dbReference>
<dbReference type="OrthoDB" id="9790239at2"/>
<name>A0A178MKG9_9CHLR</name>
<evidence type="ECO:0000259" key="2">
    <source>
        <dbReference type="SMART" id="SM00278"/>
    </source>
</evidence>
<accession>A0A178MKG9</accession>
<evidence type="ECO:0000313" key="3">
    <source>
        <dbReference type="EMBL" id="OAN48608.1"/>
    </source>
</evidence>
<dbReference type="InterPro" id="IPR003583">
    <property type="entry name" value="Hlx-hairpin-Hlx_DNA-bd_motif"/>
</dbReference>
<protein>
    <submittedName>
        <fullName evidence="3">DNA-binding protein</fullName>
    </submittedName>
</protein>
<dbReference type="SUPFAM" id="SSF47781">
    <property type="entry name" value="RuvA domain 2-like"/>
    <property type="match status" value="1"/>
</dbReference>
<dbReference type="InterPro" id="IPR051675">
    <property type="entry name" value="Endo/Exo/Phosphatase_dom_1"/>
</dbReference>
<sequence>MDMEGQPWYRRPQRVVAVICALIGGLLIAFGPEAKAMWWPDGAATAEAFEVEALPTPTVAPLVVYVSGAVVAPDVYRLTPGARVVDALQAAGGLIELADVSGINLAAPVRDGEHIRVPYAGEAVAQAAASEQSGLINLNRASAAELEELPGIGPTLAARIIDRRTGQGPYRSVEELREVPGIGEKLFGQIAPLVTVGP</sequence>
<gene>
    <name evidence="3" type="ORF">A6A03_07490</name>
</gene>
<dbReference type="GO" id="GO:0003677">
    <property type="term" value="F:DNA binding"/>
    <property type="evidence" value="ECO:0007669"/>
    <property type="project" value="UniProtKB-KW"/>
</dbReference>
<dbReference type="InterPro" id="IPR019554">
    <property type="entry name" value="Soluble_ligand-bd"/>
</dbReference>
<dbReference type="AlphaFoldDB" id="A0A178MKG9"/>
<dbReference type="PANTHER" id="PTHR21180">
    <property type="entry name" value="ENDONUCLEASE/EXONUCLEASE/PHOSPHATASE FAMILY DOMAIN-CONTAINING PROTEIN 1"/>
    <property type="match status" value="1"/>
</dbReference>
<keyword evidence="3" id="KW-0238">DNA-binding</keyword>
<dbReference type="PANTHER" id="PTHR21180:SF32">
    <property type="entry name" value="ENDONUCLEASE_EXONUCLEASE_PHOSPHATASE FAMILY DOMAIN-CONTAINING PROTEIN 1"/>
    <property type="match status" value="1"/>
</dbReference>
<keyword evidence="1" id="KW-0472">Membrane</keyword>
<dbReference type="Pfam" id="PF10531">
    <property type="entry name" value="SLBB"/>
    <property type="match status" value="1"/>
</dbReference>
<dbReference type="Gene3D" id="3.10.560.10">
    <property type="entry name" value="Outer membrane lipoprotein wza domain like"/>
    <property type="match status" value="1"/>
</dbReference>
<organism evidence="3 4">
    <name type="scientific">Chloroflexus islandicus</name>
    <dbReference type="NCBI Taxonomy" id="1707952"/>
    <lineage>
        <taxon>Bacteria</taxon>
        <taxon>Bacillati</taxon>
        <taxon>Chloroflexota</taxon>
        <taxon>Chloroflexia</taxon>
        <taxon>Chloroflexales</taxon>
        <taxon>Chloroflexineae</taxon>
        <taxon>Chloroflexaceae</taxon>
        <taxon>Chloroflexus</taxon>
    </lineage>
</organism>
<evidence type="ECO:0000256" key="1">
    <source>
        <dbReference type="SAM" id="Phobius"/>
    </source>
</evidence>
<dbReference type="InterPro" id="IPR010994">
    <property type="entry name" value="RuvA_2-like"/>
</dbReference>
<feature type="domain" description="Helix-hairpin-helix DNA-binding motif class 1" evidence="2">
    <location>
        <begin position="144"/>
        <end position="163"/>
    </location>
</feature>
<feature type="domain" description="Helix-hairpin-helix DNA-binding motif class 1" evidence="2">
    <location>
        <begin position="174"/>
        <end position="193"/>
    </location>
</feature>
<proteinExistence type="predicted"/>
<dbReference type="RefSeq" id="WP_066782803.1">
    <property type="nucleotide sequence ID" value="NZ_LWQS01000030.1"/>
</dbReference>